<dbReference type="EMBL" id="CP036273">
    <property type="protein sequence ID" value="QDU22918.1"/>
    <property type="molecule type" value="Genomic_DNA"/>
</dbReference>
<sequence precursor="true">MRLLAAALLLLPAAALARPDEPFAAKTEALDPPAALAEPVRTLLSKDALVVRSGDAVVMRVWFRDVIPVKATPEQLKNGITYREIPEGALVGAIEFPTAFTDFRKQELAAGVYTLRFAVQPDIGDHTGTAPHPDFCLLSPAGKDRSAEPMEVKDLIELSSTVNEGKHPAVLLLFPNFDKAAGPKVVGKGDGVWVATTRRAVAAGATKASLGFAVTVAGQWKQ</sequence>
<gene>
    <name evidence="2" type="ORF">ETAA1_49070</name>
</gene>
<keyword evidence="1" id="KW-0732">Signal</keyword>
<name>A0A517XZN0_9BACT</name>
<evidence type="ECO:0000313" key="3">
    <source>
        <dbReference type="Proteomes" id="UP000319576"/>
    </source>
</evidence>
<reference evidence="2 3" key="1">
    <citation type="submission" date="2019-02" db="EMBL/GenBank/DDBJ databases">
        <title>Deep-cultivation of Planctomycetes and their phenomic and genomic characterization uncovers novel biology.</title>
        <authorList>
            <person name="Wiegand S."/>
            <person name="Jogler M."/>
            <person name="Boedeker C."/>
            <person name="Pinto D."/>
            <person name="Vollmers J."/>
            <person name="Rivas-Marin E."/>
            <person name="Kohn T."/>
            <person name="Peeters S.H."/>
            <person name="Heuer A."/>
            <person name="Rast P."/>
            <person name="Oberbeckmann S."/>
            <person name="Bunk B."/>
            <person name="Jeske O."/>
            <person name="Meyerdierks A."/>
            <person name="Storesund J.E."/>
            <person name="Kallscheuer N."/>
            <person name="Luecker S."/>
            <person name="Lage O.M."/>
            <person name="Pohl T."/>
            <person name="Merkel B.J."/>
            <person name="Hornburger P."/>
            <person name="Mueller R.-W."/>
            <person name="Bruemmer F."/>
            <person name="Labrenz M."/>
            <person name="Spormann A.M."/>
            <person name="Op den Camp H."/>
            <person name="Overmann J."/>
            <person name="Amann R."/>
            <person name="Jetten M.S.M."/>
            <person name="Mascher T."/>
            <person name="Medema M.H."/>
            <person name="Devos D.P."/>
            <person name="Kaster A.-K."/>
            <person name="Ovreas L."/>
            <person name="Rohde M."/>
            <person name="Galperin M.Y."/>
            <person name="Jogler C."/>
        </authorList>
    </citation>
    <scope>NUCLEOTIDE SEQUENCE [LARGE SCALE GENOMIC DNA]</scope>
    <source>
        <strain evidence="2 3">ETA_A1</strain>
    </source>
</reference>
<evidence type="ECO:0008006" key="4">
    <source>
        <dbReference type="Google" id="ProtNLM"/>
    </source>
</evidence>
<protein>
    <recommendedName>
        <fullName evidence="4">DUF4198 domain-containing protein</fullName>
    </recommendedName>
</protein>
<dbReference type="AlphaFoldDB" id="A0A517XZN0"/>
<dbReference type="Proteomes" id="UP000319576">
    <property type="component" value="Chromosome"/>
</dbReference>
<proteinExistence type="predicted"/>
<feature type="signal peptide" evidence="1">
    <location>
        <begin position="1"/>
        <end position="17"/>
    </location>
</feature>
<dbReference type="KEGG" id="uli:ETAA1_49070"/>
<evidence type="ECO:0000313" key="2">
    <source>
        <dbReference type="EMBL" id="QDU22918.1"/>
    </source>
</evidence>
<evidence type="ECO:0000256" key="1">
    <source>
        <dbReference type="SAM" id="SignalP"/>
    </source>
</evidence>
<keyword evidence="3" id="KW-1185">Reference proteome</keyword>
<organism evidence="2 3">
    <name type="scientific">Urbifossiella limnaea</name>
    <dbReference type="NCBI Taxonomy" id="2528023"/>
    <lineage>
        <taxon>Bacteria</taxon>
        <taxon>Pseudomonadati</taxon>
        <taxon>Planctomycetota</taxon>
        <taxon>Planctomycetia</taxon>
        <taxon>Gemmatales</taxon>
        <taxon>Gemmataceae</taxon>
        <taxon>Urbifossiella</taxon>
    </lineage>
</organism>
<dbReference type="RefSeq" id="WP_145243027.1">
    <property type="nucleotide sequence ID" value="NZ_CP036273.1"/>
</dbReference>
<feature type="chain" id="PRO_5022160983" description="DUF4198 domain-containing protein" evidence="1">
    <location>
        <begin position="18"/>
        <end position="222"/>
    </location>
</feature>
<accession>A0A517XZN0</accession>
<dbReference type="OrthoDB" id="281207at2"/>